<dbReference type="GeneID" id="42981401"/>
<dbReference type="OrthoDB" id="2311803at2"/>
<keyword evidence="2" id="KW-0732">Signal</keyword>
<organism evidence="3 4">
    <name type="scientific">Loigolactobacillus backii</name>
    <dbReference type="NCBI Taxonomy" id="375175"/>
    <lineage>
        <taxon>Bacteria</taxon>
        <taxon>Bacillati</taxon>
        <taxon>Bacillota</taxon>
        <taxon>Bacilli</taxon>
        <taxon>Lactobacillales</taxon>
        <taxon>Lactobacillaceae</taxon>
        <taxon>Loigolactobacillus</taxon>
    </lineage>
</organism>
<proteinExistence type="predicted"/>
<gene>
    <name evidence="3" type="ORF">AYR53_03995</name>
</gene>
<feature type="signal peptide" evidence="2">
    <location>
        <begin position="1"/>
        <end position="22"/>
    </location>
</feature>
<dbReference type="PROSITE" id="PS51257">
    <property type="entry name" value="PROKAR_LIPOPROTEIN"/>
    <property type="match status" value="1"/>
</dbReference>
<feature type="region of interest" description="Disordered" evidence="1">
    <location>
        <begin position="22"/>
        <end position="47"/>
    </location>
</feature>
<accession>A0A192H145</accession>
<evidence type="ECO:0000256" key="1">
    <source>
        <dbReference type="SAM" id="MobiDB-lite"/>
    </source>
</evidence>
<feature type="chain" id="PRO_5043523061" evidence="2">
    <location>
        <begin position="23"/>
        <end position="170"/>
    </location>
</feature>
<evidence type="ECO:0000313" key="4">
    <source>
        <dbReference type="Proteomes" id="UP000078582"/>
    </source>
</evidence>
<feature type="compositionally biased region" description="Polar residues" evidence="1">
    <location>
        <begin position="37"/>
        <end position="47"/>
    </location>
</feature>
<protein>
    <submittedName>
        <fullName evidence="3">Uncharacterized protein</fullName>
    </submittedName>
</protein>
<name>A0A192H145_9LACO</name>
<reference evidence="3 4" key="1">
    <citation type="submission" date="2016-03" db="EMBL/GenBank/DDBJ databases">
        <title>Pediococcus and Lactobacillus from brewery environment - whole genome sequencing and assembly.</title>
        <authorList>
            <person name="Behr J."/>
            <person name="Geissler A.J."/>
            <person name="Vogel R.F."/>
        </authorList>
    </citation>
    <scope>NUCLEOTIDE SEQUENCE [LARGE SCALE GENOMIC DNA]</scope>
    <source>
        <strain evidence="3 4">TMW 1.1989</strain>
    </source>
</reference>
<dbReference type="RefSeq" id="WP_068279147.1">
    <property type="nucleotide sequence ID" value="NZ_CP014873.1"/>
</dbReference>
<keyword evidence="4" id="KW-1185">Reference proteome</keyword>
<dbReference type="AlphaFoldDB" id="A0A192H145"/>
<sequence length="170" mass="19023">MKKQAIVLLGVTLLGLAGCSQSTQNDTTNDKKQTTTHSTSTAKSDSTKLNVGADDKVNVLPKTLNFKSFNVSQIKVEAETKQQVELEIGWLNQTTDDRLFSDVGEVAVYQNGTKLKLTEQDDDFLDHVGPNENEDFELSYRLRNTKDDLQIRITPKNDNETSRQVKVAFN</sequence>
<evidence type="ECO:0000313" key="3">
    <source>
        <dbReference type="EMBL" id="ANK62003.1"/>
    </source>
</evidence>
<dbReference type="EMBL" id="CP014873">
    <property type="protein sequence ID" value="ANK62003.1"/>
    <property type="molecule type" value="Genomic_DNA"/>
</dbReference>
<dbReference type="Proteomes" id="UP000078582">
    <property type="component" value="Chromosome"/>
</dbReference>
<evidence type="ECO:0000256" key="2">
    <source>
        <dbReference type="SAM" id="SignalP"/>
    </source>
</evidence>